<dbReference type="Proteomes" id="UP000217507">
    <property type="component" value="Chromosome"/>
</dbReference>
<evidence type="ECO:0000313" key="1">
    <source>
        <dbReference type="EMBL" id="BAY72305.1"/>
    </source>
</evidence>
<name>A0A1Z4KTE9_ANAVA</name>
<organism evidence="1 2">
    <name type="scientific">Trichormus variabilis NIES-23</name>
    <dbReference type="NCBI Taxonomy" id="1973479"/>
    <lineage>
        <taxon>Bacteria</taxon>
        <taxon>Bacillati</taxon>
        <taxon>Cyanobacteriota</taxon>
        <taxon>Cyanophyceae</taxon>
        <taxon>Nostocales</taxon>
        <taxon>Nostocaceae</taxon>
        <taxon>Trichormus</taxon>
    </lineage>
</organism>
<protein>
    <submittedName>
        <fullName evidence="1">Uncharacterized protein</fullName>
    </submittedName>
</protein>
<accession>A0A1Z4KTE9</accession>
<dbReference type="EMBL" id="AP018216">
    <property type="protein sequence ID" value="BAY72305.1"/>
    <property type="molecule type" value="Genomic_DNA"/>
</dbReference>
<proteinExistence type="predicted"/>
<reference evidence="1 2" key="1">
    <citation type="submission" date="2017-06" db="EMBL/GenBank/DDBJ databases">
        <title>Genome sequencing of cyanobaciteial culture collection at National Institute for Environmental Studies (NIES).</title>
        <authorList>
            <person name="Hirose Y."/>
            <person name="Shimura Y."/>
            <person name="Fujisawa T."/>
            <person name="Nakamura Y."/>
            <person name="Kawachi M."/>
        </authorList>
    </citation>
    <scope>NUCLEOTIDE SEQUENCE [LARGE SCALE GENOMIC DNA]</scope>
    <source>
        <strain evidence="1 2">NIES-23</strain>
    </source>
</reference>
<dbReference type="AlphaFoldDB" id="A0A1Z4KTE9"/>
<evidence type="ECO:0000313" key="2">
    <source>
        <dbReference type="Proteomes" id="UP000217507"/>
    </source>
</evidence>
<gene>
    <name evidence="1" type="ORF">NIES23_51290</name>
</gene>
<sequence length="51" mass="6060">MSQTRFKANSTAKEVHRQNIQRNIQHRLDVARAKGDERLIRQLEAELRQFA</sequence>